<evidence type="ECO:0000313" key="2">
    <source>
        <dbReference type="EMBL" id="VAW26479.1"/>
    </source>
</evidence>
<evidence type="ECO:0000256" key="1">
    <source>
        <dbReference type="SAM" id="Phobius"/>
    </source>
</evidence>
<feature type="transmembrane region" description="Helical" evidence="1">
    <location>
        <begin position="16"/>
        <end position="34"/>
    </location>
</feature>
<name>A0A3B0UPG9_9ZZZZ</name>
<accession>A0A3B0UPG9</accession>
<keyword evidence="1" id="KW-1133">Transmembrane helix</keyword>
<organism evidence="2">
    <name type="scientific">hydrothermal vent metagenome</name>
    <dbReference type="NCBI Taxonomy" id="652676"/>
    <lineage>
        <taxon>unclassified sequences</taxon>
        <taxon>metagenomes</taxon>
        <taxon>ecological metagenomes</taxon>
    </lineage>
</organism>
<keyword evidence="1" id="KW-0472">Membrane</keyword>
<reference evidence="2" key="1">
    <citation type="submission" date="2018-06" db="EMBL/GenBank/DDBJ databases">
        <authorList>
            <person name="Zhirakovskaya E."/>
        </authorList>
    </citation>
    <scope>NUCLEOTIDE SEQUENCE</scope>
</reference>
<dbReference type="AlphaFoldDB" id="A0A3B0UPG9"/>
<protein>
    <submittedName>
        <fullName evidence="2">Uncharacterized protein</fullName>
    </submittedName>
</protein>
<dbReference type="EMBL" id="UOET01000033">
    <property type="protein sequence ID" value="VAW26479.1"/>
    <property type="molecule type" value="Genomic_DNA"/>
</dbReference>
<feature type="non-terminal residue" evidence="2">
    <location>
        <position position="38"/>
    </location>
</feature>
<gene>
    <name evidence="2" type="ORF">MNBD_BACTEROID07-149</name>
</gene>
<keyword evidence="1" id="KW-0812">Transmembrane</keyword>
<sequence length="38" mass="4205">MENNPTRQHSTQNGKLVIGGLLIFVGAILMLSNLDFFD</sequence>
<proteinExistence type="predicted"/>